<dbReference type="GO" id="GO:0070274">
    <property type="term" value="C:RES complex"/>
    <property type="evidence" value="ECO:0007669"/>
    <property type="project" value="TreeGrafter"/>
</dbReference>
<dbReference type="InterPro" id="IPR018609">
    <property type="entry name" value="Bud13"/>
</dbReference>
<feature type="compositionally biased region" description="Basic and acidic residues" evidence="3">
    <location>
        <begin position="331"/>
        <end position="368"/>
    </location>
</feature>
<dbReference type="GO" id="GO:0005684">
    <property type="term" value="C:U2-type spliceosomal complex"/>
    <property type="evidence" value="ECO:0007669"/>
    <property type="project" value="TreeGrafter"/>
</dbReference>
<comment type="caution">
    <text evidence="4">The sequence shown here is derived from an EMBL/GenBank/DDBJ whole genome shotgun (WGS) entry which is preliminary data.</text>
</comment>
<feature type="region of interest" description="Disordered" evidence="3">
    <location>
        <begin position="94"/>
        <end position="368"/>
    </location>
</feature>
<feature type="compositionally biased region" description="Basic and acidic residues" evidence="3">
    <location>
        <begin position="236"/>
        <end position="250"/>
    </location>
</feature>
<dbReference type="Pfam" id="PF09736">
    <property type="entry name" value="Bud13"/>
    <property type="match status" value="1"/>
</dbReference>
<proteinExistence type="inferred from homology"/>
<feature type="region of interest" description="Disordered" evidence="3">
    <location>
        <begin position="419"/>
        <end position="449"/>
    </location>
</feature>
<feature type="compositionally biased region" description="Basic and acidic residues" evidence="3">
    <location>
        <begin position="299"/>
        <end position="324"/>
    </location>
</feature>
<feature type="compositionally biased region" description="Polar residues" evidence="3">
    <location>
        <begin position="119"/>
        <end position="142"/>
    </location>
</feature>
<comment type="similarity">
    <text evidence="1">Belongs to the CWC26 family.</text>
</comment>
<reference evidence="4 5" key="1">
    <citation type="submission" date="2018-04" db="EMBL/GenBank/DDBJ databases">
        <title>The genome of golden apple snail Pomacea canaliculata provides insight into stress tolerance and invasive adaptation.</title>
        <authorList>
            <person name="Liu C."/>
            <person name="Liu B."/>
            <person name="Ren Y."/>
            <person name="Zhang Y."/>
            <person name="Wang H."/>
            <person name="Li S."/>
            <person name="Jiang F."/>
            <person name="Yin L."/>
            <person name="Zhang G."/>
            <person name="Qian W."/>
            <person name="Fan W."/>
        </authorList>
    </citation>
    <scope>NUCLEOTIDE SEQUENCE [LARGE SCALE GENOMIC DNA]</scope>
    <source>
        <strain evidence="4">SZHN2017</strain>
        <tissue evidence="4">Muscle</tissue>
    </source>
</reference>
<name>A0A2T7P2H6_POMCA</name>
<dbReference type="PANTHER" id="PTHR31809:SF0">
    <property type="entry name" value="BUD13 HOMOLOG"/>
    <property type="match status" value="1"/>
</dbReference>
<protein>
    <recommendedName>
        <fullName evidence="2">BUD13 homolog</fullName>
    </recommendedName>
</protein>
<dbReference type="OrthoDB" id="6022at2759"/>
<dbReference type="GO" id="GO:0003723">
    <property type="term" value="F:RNA binding"/>
    <property type="evidence" value="ECO:0007669"/>
    <property type="project" value="TreeGrafter"/>
</dbReference>
<keyword evidence="5" id="KW-1185">Reference proteome</keyword>
<evidence type="ECO:0000313" key="4">
    <source>
        <dbReference type="EMBL" id="PVD27610.1"/>
    </source>
</evidence>
<dbReference type="AlphaFoldDB" id="A0A2T7P2H6"/>
<gene>
    <name evidence="4" type="ORF">C0Q70_12774</name>
</gene>
<evidence type="ECO:0000256" key="3">
    <source>
        <dbReference type="SAM" id="MobiDB-lite"/>
    </source>
</evidence>
<feature type="compositionally biased region" description="Basic and acidic residues" evidence="3">
    <location>
        <begin position="94"/>
        <end position="105"/>
    </location>
</feature>
<feature type="compositionally biased region" description="Polar residues" evidence="3">
    <location>
        <begin position="183"/>
        <end position="207"/>
    </location>
</feature>
<organism evidence="4 5">
    <name type="scientific">Pomacea canaliculata</name>
    <name type="common">Golden apple snail</name>
    <dbReference type="NCBI Taxonomy" id="400727"/>
    <lineage>
        <taxon>Eukaryota</taxon>
        <taxon>Metazoa</taxon>
        <taxon>Spiralia</taxon>
        <taxon>Lophotrochozoa</taxon>
        <taxon>Mollusca</taxon>
        <taxon>Gastropoda</taxon>
        <taxon>Caenogastropoda</taxon>
        <taxon>Architaenioglossa</taxon>
        <taxon>Ampullarioidea</taxon>
        <taxon>Ampullariidae</taxon>
        <taxon>Pomacea</taxon>
    </lineage>
</organism>
<accession>A0A2T7P2H6</accession>
<evidence type="ECO:0000256" key="1">
    <source>
        <dbReference type="ARBA" id="ARBA00011069"/>
    </source>
</evidence>
<dbReference type="GO" id="GO:0000398">
    <property type="term" value="P:mRNA splicing, via spliceosome"/>
    <property type="evidence" value="ECO:0007669"/>
    <property type="project" value="TreeGrafter"/>
</dbReference>
<dbReference type="STRING" id="400727.A0A2T7P2H6"/>
<evidence type="ECO:0000256" key="2">
    <source>
        <dbReference type="ARBA" id="ARBA00014454"/>
    </source>
</evidence>
<evidence type="ECO:0000313" key="5">
    <source>
        <dbReference type="Proteomes" id="UP000245119"/>
    </source>
</evidence>
<dbReference type="InterPro" id="IPR051112">
    <property type="entry name" value="CWC26_splicing_factor"/>
</dbReference>
<dbReference type="Proteomes" id="UP000245119">
    <property type="component" value="Linkage Group LG7"/>
</dbReference>
<sequence>MATLSKEEYLKRYLSNEVTKDKKKKRKKISANIKKTNVKIIDDDIDFSSLDKSVDIDIASKDYGVIAVGSNNLAKTTEGSDIRSFDQDYSCKNKRHYDSDSDHSPLRKKAYLSGDDSDTSTSRPLNRTTRQFTVTACDTHIQQVRKHRHDSDSDESFVRKKRHDSDSDHSPPRKQKHCHGSPSRKSSGHDQQQIQKRQGTELQSDSSVPRRKPQESDSDQSPPRRKENESDSDQSPPRKRDKGSDSDQSPRRRRDKGSDSDQSPPRKRNSDQSLSWKQKDAKPSKTLGGAKAGLSTAQEMKKEAQKLKQKEDAMFQKIDKDALGKDAGTVFRDKSGRKRDLAAEKEKDEEEAKRKSAMDQKYKEWGQGLKQKEMQEQVMQTYLHEMAKPLARYKDDEDLDRMMRDLDREGDPMAAFLKKKKTKEESGNGRPQYKGPAPPPNRFGIMPGYRWDGVNRSNGFEKQLFSKLADKKSIQEEAYKWSTEDM</sequence>
<dbReference type="PANTHER" id="PTHR31809">
    <property type="entry name" value="BUD13 HOMOLOG"/>
    <property type="match status" value="1"/>
</dbReference>
<dbReference type="EMBL" id="PZQS01000007">
    <property type="protein sequence ID" value="PVD27610.1"/>
    <property type="molecule type" value="Genomic_DNA"/>
</dbReference>